<feature type="coiled-coil region" evidence="6">
    <location>
        <begin position="635"/>
        <end position="666"/>
    </location>
</feature>
<dbReference type="CDD" id="cd07323">
    <property type="entry name" value="LAM"/>
    <property type="match status" value="1"/>
</dbReference>
<evidence type="ECO:0000259" key="8">
    <source>
        <dbReference type="PROSITE" id="PS50102"/>
    </source>
</evidence>
<dbReference type="InterPro" id="IPR051945">
    <property type="entry name" value="RRM_MRD1_RNA_proc_ribogen"/>
</dbReference>
<dbReference type="Pfam" id="PF05383">
    <property type="entry name" value="La"/>
    <property type="match status" value="1"/>
</dbReference>
<feature type="region of interest" description="Disordered" evidence="7">
    <location>
        <begin position="868"/>
        <end position="888"/>
    </location>
</feature>
<dbReference type="GO" id="GO:0006396">
    <property type="term" value="P:RNA processing"/>
    <property type="evidence" value="ECO:0007669"/>
    <property type="project" value="InterPro"/>
</dbReference>
<feature type="compositionally biased region" description="Low complexity" evidence="7">
    <location>
        <begin position="871"/>
        <end position="885"/>
    </location>
</feature>
<reference evidence="11" key="1">
    <citation type="submission" date="2016-11" db="UniProtKB">
        <authorList>
            <consortium name="WormBaseParasite"/>
        </authorList>
    </citation>
    <scope>IDENTIFICATION</scope>
</reference>
<feature type="domain" description="RRM" evidence="8">
    <location>
        <begin position="164"/>
        <end position="260"/>
    </location>
</feature>
<feature type="region of interest" description="Disordered" evidence="7">
    <location>
        <begin position="907"/>
        <end position="939"/>
    </location>
</feature>
<evidence type="ECO:0000313" key="10">
    <source>
        <dbReference type="Proteomes" id="UP000095280"/>
    </source>
</evidence>
<dbReference type="SUPFAM" id="SSF46785">
    <property type="entry name" value="Winged helix' DNA-binding domain"/>
    <property type="match status" value="1"/>
</dbReference>
<feature type="compositionally biased region" description="Basic residues" evidence="7">
    <location>
        <begin position="561"/>
        <end position="572"/>
    </location>
</feature>
<dbReference type="InterPro" id="IPR006630">
    <property type="entry name" value="La_HTH"/>
</dbReference>
<protein>
    <submittedName>
        <fullName evidence="11">RRM domain-containing protein</fullName>
    </submittedName>
</protein>
<dbReference type="Gene3D" id="3.30.70.330">
    <property type="match status" value="3"/>
</dbReference>
<dbReference type="PROSITE" id="PS50102">
    <property type="entry name" value="RRM"/>
    <property type="match status" value="3"/>
</dbReference>
<evidence type="ECO:0000256" key="6">
    <source>
        <dbReference type="SAM" id="Coils"/>
    </source>
</evidence>
<dbReference type="SMART" id="SM00715">
    <property type="entry name" value="LA"/>
    <property type="match status" value="1"/>
</dbReference>
<dbReference type="WBParaSite" id="maker-uti_cns_0005449-snap-gene-0.5-mRNA-1">
    <property type="protein sequence ID" value="maker-uti_cns_0005449-snap-gene-0.5-mRNA-1"/>
    <property type="gene ID" value="maker-uti_cns_0005449-snap-gene-0.5"/>
</dbReference>
<dbReference type="GO" id="GO:0003729">
    <property type="term" value="F:mRNA binding"/>
    <property type="evidence" value="ECO:0007669"/>
    <property type="project" value="TreeGrafter"/>
</dbReference>
<dbReference type="GO" id="GO:0005634">
    <property type="term" value="C:nucleus"/>
    <property type="evidence" value="ECO:0007669"/>
    <property type="project" value="UniProtKB-SubCell"/>
</dbReference>
<evidence type="ECO:0000313" key="11">
    <source>
        <dbReference type="WBParaSite" id="maker-uti_cns_0005449-snap-gene-0.5-mRNA-1"/>
    </source>
</evidence>
<feature type="compositionally biased region" description="Basic and acidic residues" evidence="7">
    <location>
        <begin position="147"/>
        <end position="161"/>
    </location>
</feature>
<dbReference type="PROSITE" id="PS50961">
    <property type="entry name" value="HTH_LA"/>
    <property type="match status" value="1"/>
</dbReference>
<evidence type="ECO:0000256" key="1">
    <source>
        <dbReference type="ARBA" id="ARBA00004123"/>
    </source>
</evidence>
<feature type="region of interest" description="Disordered" evidence="7">
    <location>
        <begin position="80"/>
        <end position="161"/>
    </location>
</feature>
<accession>A0A1I8HDK8</accession>
<dbReference type="InterPro" id="IPR035979">
    <property type="entry name" value="RBD_domain_sf"/>
</dbReference>
<feature type="compositionally biased region" description="Basic residues" evidence="7">
    <location>
        <begin position="81"/>
        <end position="98"/>
    </location>
</feature>
<feature type="region of interest" description="Disordered" evidence="7">
    <location>
        <begin position="462"/>
        <end position="511"/>
    </location>
</feature>
<sequence length="1021" mass="112986">RAMTSSNANQKRQLWDGCTVCKYTGIVPALASVYIVRTVAQQRRRYAGFELAAYLGLGGGLAAALLYEVDGDIEEGANRPLNKKKRLQQKSLKKKQKQQKQPDEVSPEQLKKHRKRKRQQEQQEEAPESENEETAQDEEPQQQKKQKLSEQKPRRLLTDADEGRTIFARNVNFSTAAEALREFFESNVGPVEECRIVRDRLTEHSRGQAFVKFCSKSDADSCLLRWAADPERSFRLDGSALRLCLAVTRDRLAKIDKTPATATAAAAAAANEMRKRTNAGKRNLHLARAGQLRRGSSEAEGVPESELVLREQLEKRAREALRNPDVMISPTRLCVHGLPRDLADRDLRRAFQRLGGPGCRIVECRIMRDTTRLDGGDAQLAPGAKVAGRSRGFGFVAYGDHEHAARAVEAARLGPSLPNGRRLVVQFSLERQSALRKKLVRTSASGSTPSAAAVASLTRIPKPDGVQGGIPKAPKRRARDGAAGVGAKQQHQRQRLEARRQQAGRLSRKEFRRKRKEALIREGRLKNEDSGLNSIPKILQLAPRGRKSSLSPAQNPCALASRRHRQRQQQHRRQLETRAASVRAENERLRAKLMSARRELEFLLACWRRQRRNSDEPAPPELVEAVREASSSCSAASAAAASSDLANKLDELTEQLKRQLEFYLGEGNLLKDRFLRSELDKTEDGYLPLRLFLRFNRVIEFCHRAGVKQRDQILARLRVAIGASRLLALDDDGLRVRRAAPLRQLEPVDERTVYVDGLCGTGASGGSGCKVDRDSVAKMFSTVGQVLYISLPCYRTTGDSKGFAFVEFETSAEAQLAVDRLNSVPRSQWRARLPKFSSQVRSLLRAAQVLKIDTTQLETALYDQGCGGDSGDSAGTSSTSGSASGKRLAVMPKAEWERLRQEMKSARDREVAKLKSRVQKAKSAEASRANVEDAAGGATGPPAHLRFSAGLIVRLTDADGGLTRKRIRDQLPLGEARDAVAYIDIDEDGRGACLRCRDAAAADRLLALPQLTTPPLSAELL</sequence>
<dbReference type="InterPro" id="IPR036390">
    <property type="entry name" value="WH_DNA-bd_sf"/>
</dbReference>
<feature type="compositionally biased region" description="Acidic residues" evidence="7">
    <location>
        <begin position="122"/>
        <end position="140"/>
    </location>
</feature>
<name>A0A1I8HDK8_9PLAT</name>
<proteinExistence type="predicted"/>
<keyword evidence="10" id="KW-1185">Reference proteome</keyword>
<evidence type="ECO:0000259" key="9">
    <source>
        <dbReference type="PROSITE" id="PS50961"/>
    </source>
</evidence>
<feature type="region of interest" description="Disordered" evidence="7">
    <location>
        <begin position="543"/>
        <end position="580"/>
    </location>
</feature>
<dbReference type="SUPFAM" id="SSF54928">
    <property type="entry name" value="RNA-binding domain, RBD"/>
    <property type="match status" value="3"/>
</dbReference>
<feature type="domain" description="HTH La-type RNA-binding" evidence="9">
    <location>
        <begin position="646"/>
        <end position="747"/>
    </location>
</feature>
<evidence type="ECO:0000256" key="2">
    <source>
        <dbReference type="ARBA" id="ARBA00022737"/>
    </source>
</evidence>
<keyword evidence="2" id="KW-0677">Repeat</keyword>
<evidence type="ECO:0000256" key="7">
    <source>
        <dbReference type="SAM" id="MobiDB-lite"/>
    </source>
</evidence>
<evidence type="ECO:0000256" key="3">
    <source>
        <dbReference type="ARBA" id="ARBA00022884"/>
    </source>
</evidence>
<organism evidence="10 11">
    <name type="scientific">Macrostomum lignano</name>
    <dbReference type="NCBI Taxonomy" id="282301"/>
    <lineage>
        <taxon>Eukaryota</taxon>
        <taxon>Metazoa</taxon>
        <taxon>Spiralia</taxon>
        <taxon>Lophotrochozoa</taxon>
        <taxon>Platyhelminthes</taxon>
        <taxon>Rhabditophora</taxon>
        <taxon>Macrostomorpha</taxon>
        <taxon>Macrostomida</taxon>
        <taxon>Macrostomidae</taxon>
        <taxon>Macrostomum</taxon>
    </lineage>
</organism>
<keyword evidence="3 5" id="KW-0694">RNA-binding</keyword>
<comment type="subcellular location">
    <subcellularLocation>
        <location evidence="1">Nucleus</location>
    </subcellularLocation>
</comment>
<dbReference type="InterPro" id="IPR002344">
    <property type="entry name" value="Lupus_La"/>
</dbReference>
<dbReference type="PRINTS" id="PR00302">
    <property type="entry name" value="LUPUSLA"/>
</dbReference>
<dbReference type="InterPro" id="IPR012677">
    <property type="entry name" value="Nucleotide-bd_a/b_plait_sf"/>
</dbReference>
<keyword evidence="6" id="KW-0175">Coiled coil</keyword>
<dbReference type="SMART" id="SM00360">
    <property type="entry name" value="RRM"/>
    <property type="match status" value="3"/>
</dbReference>
<dbReference type="InterPro" id="IPR036388">
    <property type="entry name" value="WH-like_DNA-bd_sf"/>
</dbReference>
<dbReference type="AlphaFoldDB" id="A0A1I8HDK8"/>
<dbReference type="Pfam" id="PF00076">
    <property type="entry name" value="RRM_1"/>
    <property type="match status" value="2"/>
</dbReference>
<keyword evidence="4" id="KW-0539">Nucleus</keyword>
<feature type="domain" description="RRM" evidence="8">
    <location>
        <begin position="331"/>
        <end position="430"/>
    </location>
</feature>
<evidence type="ECO:0000256" key="5">
    <source>
        <dbReference type="PROSITE-ProRule" id="PRU00332"/>
    </source>
</evidence>
<dbReference type="PANTHER" id="PTHR48039">
    <property type="entry name" value="RNA-BINDING MOTIF PROTEIN 14B"/>
    <property type="match status" value="1"/>
</dbReference>
<dbReference type="InterPro" id="IPR000504">
    <property type="entry name" value="RRM_dom"/>
</dbReference>
<feature type="domain" description="RRM" evidence="8">
    <location>
        <begin position="751"/>
        <end position="823"/>
    </location>
</feature>
<dbReference type="GO" id="GO:1990904">
    <property type="term" value="C:ribonucleoprotein complex"/>
    <property type="evidence" value="ECO:0007669"/>
    <property type="project" value="InterPro"/>
</dbReference>
<dbReference type="PANTHER" id="PTHR48039:SF5">
    <property type="entry name" value="RNA-BINDING PROTEIN 28"/>
    <property type="match status" value="1"/>
</dbReference>
<dbReference type="Gene3D" id="1.10.10.10">
    <property type="entry name" value="Winged helix-like DNA-binding domain superfamily/Winged helix DNA-binding domain"/>
    <property type="match status" value="1"/>
</dbReference>
<evidence type="ECO:0000256" key="4">
    <source>
        <dbReference type="ARBA" id="ARBA00023242"/>
    </source>
</evidence>
<dbReference type="Proteomes" id="UP000095280">
    <property type="component" value="Unplaced"/>
</dbReference>